<evidence type="ECO:0000256" key="4">
    <source>
        <dbReference type="ARBA" id="ARBA00022490"/>
    </source>
</evidence>
<reference evidence="20" key="2">
    <citation type="submission" date="2025-05" db="UniProtKB">
        <authorList>
            <consortium name="EnsemblMetazoa"/>
        </authorList>
    </citation>
    <scope>IDENTIFICATION</scope>
</reference>
<evidence type="ECO:0000256" key="11">
    <source>
        <dbReference type="ARBA" id="ARBA00022833"/>
    </source>
</evidence>
<dbReference type="GO" id="GO:0008270">
    <property type="term" value="F:zinc ion binding"/>
    <property type="evidence" value="ECO:0007669"/>
    <property type="project" value="UniProtKB-KW"/>
</dbReference>
<dbReference type="Gene3D" id="2.70.160.11">
    <property type="entry name" value="Hnrnp arginine n-methyltransferase1"/>
    <property type="match status" value="1"/>
</dbReference>
<keyword evidence="4" id="KW-0963">Cytoplasm</keyword>
<comment type="subcellular location">
    <subcellularLocation>
        <location evidence="2">Cytoplasm</location>
        <location evidence="2">Cytosol</location>
    </subcellularLocation>
    <subcellularLocation>
        <location evidence="1">Nucleus</location>
    </subcellularLocation>
</comment>
<comment type="catalytic activity">
    <reaction evidence="13">
        <text>L-arginyl-[protein] + 2 S-adenosyl-L-methionine = N(omega),N(omega)-dimethyl-L-arginyl-[protein] + 2 S-adenosyl-L-homocysteine + 2 H(+)</text>
        <dbReference type="Rhea" id="RHEA:48096"/>
        <dbReference type="Rhea" id="RHEA-COMP:10532"/>
        <dbReference type="Rhea" id="RHEA-COMP:11991"/>
        <dbReference type="ChEBI" id="CHEBI:15378"/>
        <dbReference type="ChEBI" id="CHEBI:29965"/>
        <dbReference type="ChEBI" id="CHEBI:57856"/>
        <dbReference type="ChEBI" id="CHEBI:59789"/>
        <dbReference type="ChEBI" id="CHEBI:61897"/>
        <dbReference type="EC" id="2.1.1.319"/>
    </reaction>
    <physiologicalReaction direction="left-to-right" evidence="13">
        <dbReference type="Rhea" id="RHEA:48097"/>
    </physiologicalReaction>
</comment>
<gene>
    <name evidence="22" type="primary">LOC114326856</name>
</gene>
<dbReference type="FunCoup" id="A0A6P7FCE0">
    <property type="interactions" value="1098"/>
</dbReference>
<dbReference type="Pfam" id="PF13649">
    <property type="entry name" value="Methyltransf_25"/>
    <property type="match status" value="1"/>
</dbReference>
<dbReference type="SUPFAM" id="SSF57667">
    <property type="entry name" value="beta-beta-alpha zinc fingers"/>
    <property type="match status" value="1"/>
</dbReference>
<dbReference type="InterPro" id="IPR036236">
    <property type="entry name" value="Znf_C2H2_sf"/>
</dbReference>
<evidence type="ECO:0000256" key="13">
    <source>
        <dbReference type="ARBA" id="ARBA00047384"/>
    </source>
</evidence>
<dbReference type="EnsemblMetazoa" id="XM_050651484.1">
    <property type="protein sequence ID" value="XP_050507441.1"/>
    <property type="gene ID" value="LOC114326856"/>
</dbReference>
<evidence type="ECO:0000256" key="5">
    <source>
        <dbReference type="ARBA" id="ARBA00022553"/>
    </source>
</evidence>
<dbReference type="PROSITE" id="PS51678">
    <property type="entry name" value="SAM_MT_PRMT"/>
    <property type="match status" value="1"/>
</dbReference>
<evidence type="ECO:0000256" key="8">
    <source>
        <dbReference type="ARBA" id="ARBA00022691"/>
    </source>
</evidence>
<evidence type="ECO:0000256" key="9">
    <source>
        <dbReference type="ARBA" id="ARBA00022723"/>
    </source>
</evidence>
<keyword evidence="12" id="KW-0539">Nucleus</keyword>
<dbReference type="Proteomes" id="UP001652700">
    <property type="component" value="Unplaced"/>
</dbReference>
<dbReference type="Pfam" id="PF22528">
    <property type="entry name" value="PRMT_C"/>
    <property type="match status" value="1"/>
</dbReference>
<feature type="domain" description="Protein arginine N-methyltransferase" evidence="19">
    <location>
        <begin position="356"/>
        <end position="508"/>
    </location>
</feature>
<evidence type="ECO:0000259" key="19">
    <source>
        <dbReference type="Pfam" id="PF22528"/>
    </source>
</evidence>
<dbReference type="RefSeq" id="XP_028131113.1">
    <property type="nucleotide sequence ID" value="XM_028275312.1"/>
</dbReference>
<keyword evidence="11" id="KW-0862">Zinc</keyword>
<dbReference type="InterPro" id="IPR029063">
    <property type="entry name" value="SAM-dependent_MTases_sf"/>
</dbReference>
<keyword evidence="9" id="KW-0479">Metal-binding</keyword>
<dbReference type="GO" id="GO:0035242">
    <property type="term" value="F:protein-arginine omega-N asymmetric methyltransferase activity"/>
    <property type="evidence" value="ECO:0007669"/>
    <property type="project" value="UniProtKB-EC"/>
</dbReference>
<dbReference type="Gene3D" id="3.40.50.150">
    <property type="entry name" value="Vaccinia Virus protein VP39"/>
    <property type="match status" value="1"/>
</dbReference>
<dbReference type="InterPro" id="IPR055135">
    <property type="entry name" value="PRMT_dom"/>
</dbReference>
<dbReference type="KEGG" id="dvv:114326856"/>
<dbReference type="FunFam" id="3.40.50.150:FF:000034">
    <property type="entry name" value="Protein arginine N-methyltransferase 3"/>
    <property type="match status" value="1"/>
</dbReference>
<evidence type="ECO:0000256" key="3">
    <source>
        <dbReference type="ARBA" id="ARBA00011925"/>
    </source>
</evidence>
<evidence type="ECO:0000256" key="1">
    <source>
        <dbReference type="ARBA" id="ARBA00004123"/>
    </source>
</evidence>
<dbReference type="InParanoid" id="A0A6P7FCE0"/>
<organism evidence="22">
    <name type="scientific">Diabrotica virgifera virgifera</name>
    <name type="common">western corn rootworm</name>
    <dbReference type="NCBI Taxonomy" id="50390"/>
    <lineage>
        <taxon>Eukaryota</taxon>
        <taxon>Metazoa</taxon>
        <taxon>Ecdysozoa</taxon>
        <taxon>Arthropoda</taxon>
        <taxon>Hexapoda</taxon>
        <taxon>Insecta</taxon>
        <taxon>Pterygota</taxon>
        <taxon>Neoptera</taxon>
        <taxon>Endopterygota</taxon>
        <taxon>Coleoptera</taxon>
        <taxon>Polyphaga</taxon>
        <taxon>Cucujiformia</taxon>
        <taxon>Chrysomeloidea</taxon>
        <taxon>Chrysomelidae</taxon>
        <taxon>Galerucinae</taxon>
        <taxon>Diabroticina</taxon>
        <taxon>Diabroticites</taxon>
        <taxon>Diabrotica</taxon>
    </lineage>
</organism>
<dbReference type="InterPro" id="IPR041698">
    <property type="entry name" value="Methyltransf_25"/>
</dbReference>
<keyword evidence="6 15" id="KW-0489">Methyltransferase</keyword>
<comment type="catalytic activity">
    <reaction evidence="14">
        <text>L-arginyl-[protein] + S-adenosyl-L-methionine = N(omega)-methyl-L-arginyl-[protein] + S-adenosyl-L-homocysteine + H(+)</text>
        <dbReference type="Rhea" id="RHEA:48100"/>
        <dbReference type="Rhea" id="RHEA-COMP:10532"/>
        <dbReference type="Rhea" id="RHEA-COMP:11990"/>
        <dbReference type="ChEBI" id="CHEBI:15378"/>
        <dbReference type="ChEBI" id="CHEBI:29965"/>
        <dbReference type="ChEBI" id="CHEBI:57856"/>
        <dbReference type="ChEBI" id="CHEBI:59789"/>
        <dbReference type="ChEBI" id="CHEBI:65280"/>
    </reaction>
    <physiologicalReaction direction="left-to-right" evidence="14">
        <dbReference type="Rhea" id="RHEA:48101"/>
    </physiologicalReaction>
</comment>
<keyword evidence="10" id="KW-0863">Zinc-finger</keyword>
<evidence type="ECO:0000256" key="10">
    <source>
        <dbReference type="ARBA" id="ARBA00022771"/>
    </source>
</evidence>
<reference evidence="22" key="1">
    <citation type="submission" date="2025-04" db="UniProtKB">
        <authorList>
            <consortium name="RefSeq"/>
        </authorList>
    </citation>
    <scope>IDENTIFICATION</scope>
</reference>
<evidence type="ECO:0000256" key="6">
    <source>
        <dbReference type="ARBA" id="ARBA00022603"/>
    </source>
</evidence>
<dbReference type="InterPro" id="IPR049482">
    <property type="entry name" value="ANM3-like_C2H2_Zf"/>
</dbReference>
<keyword evidence="21" id="KW-1185">Reference proteome</keyword>
<evidence type="ECO:0000259" key="18">
    <source>
        <dbReference type="Pfam" id="PF21137"/>
    </source>
</evidence>
<dbReference type="EC" id="2.1.1.319" evidence="3"/>
<sequence length="520" mass="59049">MSFEDDGIPYSDLASGGPPLEEDDSDGWDEMEVNGEQTTCLFCPLQFHTIAVALVHCRTEHKFDLLALKNKYNMDCYSYIKLINYIRLQKPDPKILTESTIALWDDDVYLKPGELEPWLMYDFDDLGSAPSTPHYAIDGKTPLSNINFSDLQRQIQDLTMQVKHKDLMLENYHKDMEKMKEVTRTIVEAGDSAIRKIPHNIVSSGCQSGDYFNSYSHFGIHHDMLNDKVRTESYRDAILKNSNQFSEKLVLDVGCGTGILSMFSAKAGAKQVYGIDQSEVIYKAMDIIRENKLQDQVHLIKGQLEKLNLPVEKVDILVSEWMGYFLLFEGMLDSVVHARDTFLKPDGLILPNRCNISLIGVSDIDRYNSVINFWDDVYGFSMKCMKPDVLQEPFVEIVPVEKLLTDSQVVTEIDIKTCDMNACVFSSKFNLTSARDGILTAIAGYFDTFFDLENKVEFSTGPNSTRTHWQQTLFFLPNTIDMKAGDTVEGTISCKRLPKNVRGLSVIITIGSNKYQYIMD</sequence>
<dbReference type="GO" id="GO:0032259">
    <property type="term" value="P:methylation"/>
    <property type="evidence" value="ECO:0007669"/>
    <property type="project" value="UniProtKB-KW"/>
</dbReference>
<keyword evidence="7 15" id="KW-0808">Transferase</keyword>
<dbReference type="CTD" id="419"/>
<name>A0A6P7FCE0_DIAVI</name>
<dbReference type="GO" id="GO:0005829">
    <property type="term" value="C:cytosol"/>
    <property type="evidence" value="ECO:0007669"/>
    <property type="project" value="UniProtKB-SubCell"/>
</dbReference>
<dbReference type="RefSeq" id="XP_050507441.1">
    <property type="nucleotide sequence ID" value="XM_050651484.1"/>
</dbReference>
<feature type="domain" description="Methyltransferase" evidence="17">
    <location>
        <begin position="250"/>
        <end position="347"/>
    </location>
</feature>
<protein>
    <recommendedName>
        <fullName evidence="3">type I protein arginine methyltransferase</fullName>
        <ecNumber evidence="3">2.1.1.319</ecNumber>
    </recommendedName>
</protein>
<dbReference type="GO" id="GO:0005634">
    <property type="term" value="C:nucleus"/>
    <property type="evidence" value="ECO:0007669"/>
    <property type="project" value="UniProtKB-SubCell"/>
</dbReference>
<dbReference type="CDD" id="cd02440">
    <property type="entry name" value="AdoMet_MTases"/>
    <property type="match status" value="1"/>
</dbReference>
<dbReference type="InterPro" id="IPR025799">
    <property type="entry name" value="Arg_MeTrfase"/>
</dbReference>
<dbReference type="SUPFAM" id="SSF53335">
    <property type="entry name" value="S-adenosyl-L-methionine-dependent methyltransferases"/>
    <property type="match status" value="1"/>
</dbReference>
<evidence type="ECO:0000256" key="7">
    <source>
        <dbReference type="ARBA" id="ARBA00022679"/>
    </source>
</evidence>
<dbReference type="GeneID" id="114326856"/>
<proteinExistence type="predicted"/>
<evidence type="ECO:0000313" key="21">
    <source>
        <dbReference type="Proteomes" id="UP001652700"/>
    </source>
</evidence>
<evidence type="ECO:0000313" key="22">
    <source>
        <dbReference type="RefSeq" id="XP_028131113.1"/>
    </source>
</evidence>
<evidence type="ECO:0000256" key="12">
    <source>
        <dbReference type="ARBA" id="ARBA00023242"/>
    </source>
</evidence>
<evidence type="ECO:0000313" key="20">
    <source>
        <dbReference type="EnsemblMetazoa" id="XP_050507441.1"/>
    </source>
</evidence>
<keyword evidence="5" id="KW-0597">Phosphoprotein</keyword>
<evidence type="ECO:0000256" key="15">
    <source>
        <dbReference type="PROSITE-ProRule" id="PRU01015"/>
    </source>
</evidence>
<feature type="region of interest" description="Disordered" evidence="16">
    <location>
        <begin position="1"/>
        <end position="26"/>
    </location>
</feature>
<dbReference type="GO" id="GO:0042054">
    <property type="term" value="F:histone methyltransferase activity"/>
    <property type="evidence" value="ECO:0007669"/>
    <property type="project" value="TreeGrafter"/>
</dbReference>
<dbReference type="PANTHER" id="PTHR11006">
    <property type="entry name" value="PROTEIN ARGININE N-METHYLTRANSFERASE"/>
    <property type="match status" value="1"/>
</dbReference>
<evidence type="ECO:0000259" key="17">
    <source>
        <dbReference type="Pfam" id="PF13649"/>
    </source>
</evidence>
<evidence type="ECO:0000256" key="16">
    <source>
        <dbReference type="SAM" id="MobiDB-lite"/>
    </source>
</evidence>
<evidence type="ECO:0000256" key="2">
    <source>
        <dbReference type="ARBA" id="ARBA00004514"/>
    </source>
</evidence>
<dbReference type="PANTHER" id="PTHR11006:SF53">
    <property type="entry name" value="PROTEIN ARGININE N-METHYLTRANSFERASE 3"/>
    <property type="match status" value="1"/>
</dbReference>
<dbReference type="AlphaFoldDB" id="A0A6P7FCE0"/>
<feature type="domain" description="Protein arginine N-methyltransferase 3-like C2H2 zinc finger" evidence="18">
    <location>
        <begin position="69"/>
        <end position="112"/>
    </location>
</feature>
<evidence type="ECO:0000256" key="14">
    <source>
        <dbReference type="ARBA" id="ARBA00049303"/>
    </source>
</evidence>
<keyword evidence="8 15" id="KW-0949">S-adenosyl-L-methionine</keyword>
<accession>A0A6P7FCE0</accession>
<dbReference type="OrthoDB" id="7848332at2759"/>
<dbReference type="Pfam" id="PF21137">
    <property type="entry name" value="ANM3_C2H2_Zf"/>
    <property type="match status" value="1"/>
</dbReference>